<dbReference type="PANTHER" id="PTHR43798:SF33">
    <property type="entry name" value="HYDROLASE, PUTATIVE (AFU_ORTHOLOGUE AFUA_2G14860)-RELATED"/>
    <property type="match status" value="1"/>
</dbReference>
<dbReference type="STRING" id="457427.SSOG_01642"/>
<feature type="domain" description="AB hydrolase-1" evidence="1">
    <location>
        <begin position="67"/>
        <end position="294"/>
    </location>
</feature>
<dbReference type="InterPro" id="IPR000639">
    <property type="entry name" value="Epox_hydrolase-like"/>
</dbReference>
<dbReference type="GO" id="GO:0016020">
    <property type="term" value="C:membrane"/>
    <property type="evidence" value="ECO:0007669"/>
    <property type="project" value="TreeGrafter"/>
</dbReference>
<protein>
    <submittedName>
        <fullName evidence="2">Alpha/beta hydrolase fold family hydrolase</fullName>
    </submittedName>
</protein>
<dbReference type="SUPFAM" id="SSF53474">
    <property type="entry name" value="alpha/beta-Hydrolases"/>
    <property type="match status" value="1"/>
</dbReference>
<dbReference type="Gene3D" id="3.40.50.1820">
    <property type="entry name" value="alpha/beta hydrolase"/>
    <property type="match status" value="1"/>
</dbReference>
<dbReference type="Proteomes" id="UP000003963">
    <property type="component" value="Unassembled WGS sequence"/>
</dbReference>
<proteinExistence type="predicted"/>
<dbReference type="InterPro" id="IPR050266">
    <property type="entry name" value="AB_hydrolase_sf"/>
</dbReference>
<accession>D9WQV3</accession>
<dbReference type="GO" id="GO:0016787">
    <property type="term" value="F:hydrolase activity"/>
    <property type="evidence" value="ECO:0007669"/>
    <property type="project" value="UniProtKB-KW"/>
</dbReference>
<sequence length="312" mass="33191">MSASALLRAVPGHWPITVGSAPRCTGLAPGTTTTVPRVTTMTVPSPDFVSLRGRRFALTDFGGPGTPVLALHGHFGRGRMYAPLAAALGPAYRVIALDQRGHGLTGGGGPFTLDEYVADAAALLDELDHGPVPVVAHSTGAVAAYALAARHPELVSALVVEDIGAVTDRPVVSHPVLDVSGWPTWAADREGLRAQIESRGIHDASYFLDSAEPDRATGGWRLLFEPAHMMASQEAMRGDFWSEWLGSACPALLMHGEHSSLLPPGHAREMARRRPRTTLREFAGCGHWIHDDAPKEYAWAVGRFLGSLPAEG</sequence>
<evidence type="ECO:0000259" key="1">
    <source>
        <dbReference type="Pfam" id="PF00561"/>
    </source>
</evidence>
<organism evidence="2 3">
    <name type="scientific">Streptomyces himastatinicus ATCC 53653</name>
    <dbReference type="NCBI Taxonomy" id="457427"/>
    <lineage>
        <taxon>Bacteria</taxon>
        <taxon>Bacillati</taxon>
        <taxon>Actinomycetota</taxon>
        <taxon>Actinomycetes</taxon>
        <taxon>Kitasatosporales</taxon>
        <taxon>Streptomycetaceae</taxon>
        <taxon>Streptomyces</taxon>
        <taxon>Streptomyces violaceusniger group</taxon>
    </lineage>
</organism>
<name>D9WQV3_9ACTN</name>
<dbReference type="EMBL" id="GG657754">
    <property type="protein sequence ID" value="EFL21930.1"/>
    <property type="molecule type" value="Genomic_DNA"/>
</dbReference>
<keyword evidence="3" id="KW-1185">Reference proteome</keyword>
<dbReference type="InterPro" id="IPR000073">
    <property type="entry name" value="AB_hydrolase_1"/>
</dbReference>
<gene>
    <name evidence="2" type="ORF">SSOG_01642</name>
</gene>
<dbReference type="PRINTS" id="PR00412">
    <property type="entry name" value="EPOXHYDRLASE"/>
</dbReference>
<dbReference type="PANTHER" id="PTHR43798">
    <property type="entry name" value="MONOACYLGLYCEROL LIPASE"/>
    <property type="match status" value="1"/>
</dbReference>
<evidence type="ECO:0000313" key="2">
    <source>
        <dbReference type="EMBL" id="EFL21930.1"/>
    </source>
</evidence>
<dbReference type="AlphaFoldDB" id="D9WQV3"/>
<dbReference type="Pfam" id="PF00561">
    <property type="entry name" value="Abhydrolase_1"/>
    <property type="match status" value="1"/>
</dbReference>
<dbReference type="InterPro" id="IPR029058">
    <property type="entry name" value="AB_hydrolase_fold"/>
</dbReference>
<evidence type="ECO:0000313" key="3">
    <source>
        <dbReference type="Proteomes" id="UP000003963"/>
    </source>
</evidence>
<reference evidence="2 3" key="1">
    <citation type="submission" date="2009-02" db="EMBL/GenBank/DDBJ databases">
        <title>Annotation of Streptomyces hygroscopicus strain ATCC 53653.</title>
        <authorList>
            <consortium name="The Broad Institute Genome Sequencing Platform"/>
            <consortium name="Broad Institute Microbial Sequencing Center"/>
            <person name="Fischbach M."/>
            <person name="Godfrey P."/>
            <person name="Ward D."/>
            <person name="Young S."/>
            <person name="Zeng Q."/>
            <person name="Koehrsen M."/>
            <person name="Alvarado L."/>
            <person name="Berlin A.M."/>
            <person name="Bochicchio J."/>
            <person name="Borenstein D."/>
            <person name="Chapman S.B."/>
            <person name="Chen Z."/>
            <person name="Engels R."/>
            <person name="Freedman E."/>
            <person name="Gellesch M."/>
            <person name="Goldberg J."/>
            <person name="Griggs A."/>
            <person name="Gujja S."/>
            <person name="Heilman E.R."/>
            <person name="Heiman D.I."/>
            <person name="Hepburn T.A."/>
            <person name="Howarth C."/>
            <person name="Jen D."/>
            <person name="Larson L."/>
            <person name="Lewis B."/>
            <person name="Mehta T."/>
            <person name="Park D."/>
            <person name="Pearson M."/>
            <person name="Richards J."/>
            <person name="Roberts A."/>
            <person name="Saif S."/>
            <person name="Shea T.D."/>
            <person name="Shenoy N."/>
            <person name="Sisk P."/>
            <person name="Stolte C."/>
            <person name="Sykes S.N."/>
            <person name="Thomson T."/>
            <person name="Walk T."/>
            <person name="White J."/>
            <person name="Yandava C."/>
            <person name="Straight P."/>
            <person name="Clardy J."/>
            <person name="Hung D."/>
            <person name="Kolter R."/>
            <person name="Mekalanos J."/>
            <person name="Walker S."/>
            <person name="Walsh C.T."/>
            <person name="Wieland-Brown L.C."/>
            <person name="Haas B."/>
            <person name="Nusbaum C."/>
            <person name="Birren B."/>
        </authorList>
    </citation>
    <scope>NUCLEOTIDE SEQUENCE [LARGE SCALE GENOMIC DNA]</scope>
    <source>
        <strain evidence="2 3">ATCC 53653</strain>
    </source>
</reference>
<dbReference type="PRINTS" id="PR00111">
    <property type="entry name" value="ABHYDROLASE"/>
</dbReference>
<keyword evidence="2" id="KW-0378">Hydrolase</keyword>
<dbReference type="HOGENOM" id="CLU_020336_50_4_11"/>